<organism evidence="1 2">
    <name type="scientific">Ficus carica</name>
    <name type="common">Common fig</name>
    <dbReference type="NCBI Taxonomy" id="3494"/>
    <lineage>
        <taxon>Eukaryota</taxon>
        <taxon>Viridiplantae</taxon>
        <taxon>Streptophyta</taxon>
        <taxon>Embryophyta</taxon>
        <taxon>Tracheophyta</taxon>
        <taxon>Spermatophyta</taxon>
        <taxon>Magnoliopsida</taxon>
        <taxon>eudicotyledons</taxon>
        <taxon>Gunneridae</taxon>
        <taxon>Pentapetalae</taxon>
        <taxon>rosids</taxon>
        <taxon>fabids</taxon>
        <taxon>Rosales</taxon>
        <taxon>Moraceae</taxon>
        <taxon>Ficeae</taxon>
        <taxon>Ficus</taxon>
    </lineage>
</organism>
<sequence>MNGCVPPISHHFVSLPSACTHSELVEEGRHDFFQMTEIHQVELRTQNRALWMHG</sequence>
<dbReference type="Proteomes" id="UP001187192">
    <property type="component" value="Unassembled WGS sequence"/>
</dbReference>
<name>A0AA87ZPV5_FICCA</name>
<accession>A0AA87ZPV5</accession>
<comment type="caution">
    <text evidence="1">The sequence shown here is derived from an EMBL/GenBank/DDBJ whole genome shotgun (WGS) entry which is preliminary data.</text>
</comment>
<evidence type="ECO:0000313" key="1">
    <source>
        <dbReference type="EMBL" id="GMN30586.1"/>
    </source>
</evidence>
<evidence type="ECO:0000313" key="2">
    <source>
        <dbReference type="Proteomes" id="UP001187192"/>
    </source>
</evidence>
<dbReference type="AlphaFoldDB" id="A0AA87ZPV5"/>
<keyword evidence="2" id="KW-1185">Reference proteome</keyword>
<gene>
    <name evidence="1" type="ORF">TIFTF001_049627</name>
</gene>
<dbReference type="EMBL" id="BTGU01007300">
    <property type="protein sequence ID" value="GMN30586.1"/>
    <property type="molecule type" value="Genomic_DNA"/>
</dbReference>
<proteinExistence type="predicted"/>
<reference evidence="1" key="1">
    <citation type="submission" date="2023-07" db="EMBL/GenBank/DDBJ databases">
        <title>draft genome sequence of fig (Ficus carica).</title>
        <authorList>
            <person name="Takahashi T."/>
            <person name="Nishimura K."/>
        </authorList>
    </citation>
    <scope>NUCLEOTIDE SEQUENCE</scope>
</reference>
<protein>
    <submittedName>
        <fullName evidence="1">Uncharacterized protein</fullName>
    </submittedName>
</protein>